<keyword evidence="3" id="KW-1185">Reference proteome</keyword>
<feature type="transmembrane region" description="Helical" evidence="1">
    <location>
        <begin position="21"/>
        <end position="41"/>
    </location>
</feature>
<accession>A0A5C8PU94</accession>
<protein>
    <submittedName>
        <fullName evidence="2">HdeD family acid-resistance protein</fullName>
    </submittedName>
</protein>
<keyword evidence="1" id="KW-1133">Transmembrane helix</keyword>
<evidence type="ECO:0000313" key="3">
    <source>
        <dbReference type="Proteomes" id="UP000321638"/>
    </source>
</evidence>
<feature type="transmembrane region" description="Helical" evidence="1">
    <location>
        <begin position="47"/>
        <end position="67"/>
    </location>
</feature>
<sequence>MSADTSTLSGPLLLHGLARNWWLFLIRGIAAIIFGVLAFAWPGLTLVTLVLFYGAFMLVDGISALVAAITGRVSMAPRWWLAIVGLLGIAAGVLTFLWPGMTALLILLFIAGWSIATGVFQIIGAIRLRKEIDNEWLLILSGVLSVLVGIVLFVMPGAGALALIWLIAAFAIVHGVITIAFSLRLRRHKA</sequence>
<feature type="transmembrane region" description="Helical" evidence="1">
    <location>
        <begin position="79"/>
        <end position="98"/>
    </location>
</feature>
<reference evidence="2 3" key="1">
    <citation type="submission" date="2019-06" db="EMBL/GenBank/DDBJ databases">
        <title>New taxonomy in bacterial strain CC-CFT640, isolated from vineyard.</title>
        <authorList>
            <person name="Lin S.-Y."/>
            <person name="Tsai C.-F."/>
            <person name="Young C.-C."/>
        </authorList>
    </citation>
    <scope>NUCLEOTIDE SEQUENCE [LARGE SCALE GENOMIC DNA]</scope>
    <source>
        <strain evidence="2 3">CC-CFT640</strain>
    </source>
</reference>
<evidence type="ECO:0000256" key="1">
    <source>
        <dbReference type="SAM" id="Phobius"/>
    </source>
</evidence>
<dbReference type="InterPro" id="IPR052712">
    <property type="entry name" value="Acid_resist_chaperone_HdeD"/>
</dbReference>
<dbReference type="GO" id="GO:0005886">
    <property type="term" value="C:plasma membrane"/>
    <property type="evidence" value="ECO:0007669"/>
    <property type="project" value="TreeGrafter"/>
</dbReference>
<keyword evidence="1" id="KW-0472">Membrane</keyword>
<feature type="transmembrane region" description="Helical" evidence="1">
    <location>
        <begin position="161"/>
        <end position="183"/>
    </location>
</feature>
<feature type="transmembrane region" description="Helical" evidence="1">
    <location>
        <begin position="136"/>
        <end position="155"/>
    </location>
</feature>
<dbReference type="PANTHER" id="PTHR34989:SF1">
    <property type="entry name" value="PROTEIN HDED"/>
    <property type="match status" value="1"/>
</dbReference>
<dbReference type="OrthoDB" id="193343at2"/>
<dbReference type="Pfam" id="PF03729">
    <property type="entry name" value="DUF308"/>
    <property type="match status" value="2"/>
</dbReference>
<keyword evidence="1" id="KW-0812">Transmembrane</keyword>
<organism evidence="2 3">
    <name type="scientific">Vineibacter terrae</name>
    <dbReference type="NCBI Taxonomy" id="2586908"/>
    <lineage>
        <taxon>Bacteria</taxon>
        <taxon>Pseudomonadati</taxon>
        <taxon>Pseudomonadota</taxon>
        <taxon>Alphaproteobacteria</taxon>
        <taxon>Hyphomicrobiales</taxon>
        <taxon>Vineibacter</taxon>
    </lineage>
</organism>
<proteinExistence type="predicted"/>
<dbReference type="EMBL" id="VDUZ01000003">
    <property type="protein sequence ID" value="TXL81533.1"/>
    <property type="molecule type" value="Genomic_DNA"/>
</dbReference>
<gene>
    <name evidence="2" type="ORF">FHP25_03115</name>
</gene>
<name>A0A5C8PU94_9HYPH</name>
<dbReference type="RefSeq" id="WP_147845443.1">
    <property type="nucleotide sequence ID" value="NZ_VDUZ01000003.1"/>
</dbReference>
<dbReference type="AlphaFoldDB" id="A0A5C8PU94"/>
<dbReference type="PANTHER" id="PTHR34989">
    <property type="entry name" value="PROTEIN HDED"/>
    <property type="match status" value="1"/>
</dbReference>
<evidence type="ECO:0000313" key="2">
    <source>
        <dbReference type="EMBL" id="TXL81533.1"/>
    </source>
</evidence>
<feature type="transmembrane region" description="Helical" evidence="1">
    <location>
        <begin position="104"/>
        <end position="124"/>
    </location>
</feature>
<dbReference type="Proteomes" id="UP000321638">
    <property type="component" value="Unassembled WGS sequence"/>
</dbReference>
<dbReference type="InterPro" id="IPR005325">
    <property type="entry name" value="DUF308_memb"/>
</dbReference>
<comment type="caution">
    <text evidence="2">The sequence shown here is derived from an EMBL/GenBank/DDBJ whole genome shotgun (WGS) entry which is preliminary data.</text>
</comment>